<comment type="subcellular location">
    <subcellularLocation>
        <location evidence="1">Cell junction</location>
    </subcellularLocation>
</comment>
<dbReference type="SUPFAM" id="SSF48371">
    <property type="entry name" value="ARM repeat"/>
    <property type="match status" value="1"/>
</dbReference>
<dbReference type="GO" id="GO:0002934">
    <property type="term" value="P:desmosome organization"/>
    <property type="evidence" value="ECO:0007669"/>
    <property type="project" value="TreeGrafter"/>
</dbReference>
<dbReference type="EMBL" id="AFYH01145217">
    <property type="status" value="NOT_ANNOTATED_CDS"/>
    <property type="molecule type" value="Genomic_DNA"/>
</dbReference>
<reference evidence="8" key="2">
    <citation type="submission" date="2025-08" db="UniProtKB">
        <authorList>
            <consortium name="Ensembl"/>
        </authorList>
    </citation>
    <scope>IDENTIFICATION</scope>
</reference>
<dbReference type="GeneTree" id="ENSGT00940000158677"/>
<dbReference type="AlphaFoldDB" id="M3XL11"/>
<reference evidence="9" key="1">
    <citation type="submission" date="2011-08" db="EMBL/GenBank/DDBJ databases">
        <title>The draft genome of Latimeria chalumnae.</title>
        <authorList>
            <person name="Di Palma F."/>
            <person name="Alfoldi J."/>
            <person name="Johnson J."/>
            <person name="Berlin A."/>
            <person name="Gnerre S."/>
            <person name="Jaffe D."/>
            <person name="MacCallum I."/>
            <person name="Young S."/>
            <person name="Walker B.J."/>
            <person name="Lander E."/>
            <person name="Lindblad-Toh K."/>
        </authorList>
    </citation>
    <scope>NUCLEOTIDE SEQUENCE [LARGE SCALE GENOMIC DNA]</scope>
    <source>
        <strain evidence="9">Wild caught</strain>
    </source>
</reference>
<dbReference type="Ensembl" id="ENSLACT00000025907.1">
    <property type="protein sequence ID" value="ENSLACP00000023417.1"/>
    <property type="gene ID" value="ENSLACG00000008628.2"/>
</dbReference>
<dbReference type="EMBL" id="AFYH01145221">
    <property type="status" value="NOT_ANNOTATED_CDS"/>
    <property type="molecule type" value="Genomic_DNA"/>
</dbReference>
<comment type="similarity">
    <text evidence="2">Belongs to the beta-catenin family.</text>
</comment>
<dbReference type="SMART" id="SM00185">
    <property type="entry name" value="ARM"/>
    <property type="match status" value="6"/>
</dbReference>
<feature type="repeat" description="ARM" evidence="6">
    <location>
        <begin position="394"/>
        <end position="436"/>
    </location>
</feature>
<protein>
    <submittedName>
        <fullName evidence="8">Plakophilin 2</fullName>
    </submittedName>
</protein>
<dbReference type="GO" id="GO:0072659">
    <property type="term" value="P:protein localization to plasma membrane"/>
    <property type="evidence" value="ECO:0007669"/>
    <property type="project" value="TreeGrafter"/>
</dbReference>
<accession>M3XL11</accession>
<evidence type="ECO:0000256" key="5">
    <source>
        <dbReference type="ARBA" id="ARBA00022949"/>
    </source>
</evidence>
<evidence type="ECO:0000256" key="6">
    <source>
        <dbReference type="PROSITE-ProRule" id="PRU00259"/>
    </source>
</evidence>
<dbReference type="PANTHER" id="PTHR10372">
    <property type="entry name" value="PLAKOPHILLIN-RELATED"/>
    <property type="match status" value="1"/>
</dbReference>
<dbReference type="EMBL" id="AFYH01145222">
    <property type="status" value="NOT_ANNOTATED_CDS"/>
    <property type="molecule type" value="Genomic_DNA"/>
</dbReference>
<feature type="region of interest" description="Disordered" evidence="7">
    <location>
        <begin position="578"/>
        <end position="597"/>
    </location>
</feature>
<keyword evidence="9" id="KW-1185">Reference proteome</keyword>
<dbReference type="GO" id="GO:0005886">
    <property type="term" value="C:plasma membrane"/>
    <property type="evidence" value="ECO:0007669"/>
    <property type="project" value="TreeGrafter"/>
</dbReference>
<dbReference type="GO" id="GO:0045110">
    <property type="term" value="P:intermediate filament bundle assembly"/>
    <property type="evidence" value="ECO:0007669"/>
    <property type="project" value="TreeGrafter"/>
</dbReference>
<keyword evidence="3" id="KW-0677">Repeat</keyword>
<dbReference type="GO" id="GO:0005737">
    <property type="term" value="C:cytoplasm"/>
    <property type="evidence" value="ECO:0007669"/>
    <property type="project" value="TreeGrafter"/>
</dbReference>
<gene>
    <name evidence="8" type="primary">PKP2</name>
</gene>
<dbReference type="GO" id="GO:0005912">
    <property type="term" value="C:adherens junction"/>
    <property type="evidence" value="ECO:0007669"/>
    <property type="project" value="TreeGrafter"/>
</dbReference>
<dbReference type="PANTHER" id="PTHR10372:SF25">
    <property type="entry name" value="PLAKOPHILIN-2"/>
    <property type="match status" value="1"/>
</dbReference>
<dbReference type="InParanoid" id="M3XL11"/>
<feature type="compositionally biased region" description="Polar residues" evidence="7">
    <location>
        <begin position="580"/>
        <end position="597"/>
    </location>
</feature>
<evidence type="ECO:0000313" key="8">
    <source>
        <dbReference type="Ensembl" id="ENSLACP00000023417.1"/>
    </source>
</evidence>
<dbReference type="PROSITE" id="PS50176">
    <property type="entry name" value="ARM_REPEAT"/>
    <property type="match status" value="1"/>
</dbReference>
<dbReference type="GO" id="GO:0005634">
    <property type="term" value="C:nucleus"/>
    <property type="evidence" value="ECO:0007669"/>
    <property type="project" value="TreeGrafter"/>
</dbReference>
<dbReference type="FunCoup" id="M3XL11">
    <property type="interactions" value="1115"/>
</dbReference>
<dbReference type="EMBL" id="AFYH01145220">
    <property type="status" value="NOT_ANNOTATED_CDS"/>
    <property type="molecule type" value="Genomic_DNA"/>
</dbReference>
<evidence type="ECO:0000313" key="9">
    <source>
        <dbReference type="Proteomes" id="UP000008672"/>
    </source>
</evidence>
<dbReference type="InterPro" id="IPR011989">
    <property type="entry name" value="ARM-like"/>
</dbReference>
<keyword evidence="5" id="KW-0965">Cell junction</keyword>
<evidence type="ECO:0000256" key="2">
    <source>
        <dbReference type="ARBA" id="ARBA00005462"/>
    </source>
</evidence>
<dbReference type="EMBL" id="AFYH01145223">
    <property type="status" value="NOT_ANNOTATED_CDS"/>
    <property type="molecule type" value="Genomic_DNA"/>
</dbReference>
<dbReference type="EMBL" id="AFYH01145218">
    <property type="status" value="NOT_ANNOTATED_CDS"/>
    <property type="molecule type" value="Genomic_DNA"/>
</dbReference>
<dbReference type="EMBL" id="AFYH01145219">
    <property type="status" value="NOT_ANNOTATED_CDS"/>
    <property type="molecule type" value="Genomic_DNA"/>
</dbReference>
<dbReference type="GO" id="GO:0007507">
    <property type="term" value="P:heart development"/>
    <property type="evidence" value="ECO:0007669"/>
    <property type="project" value="TreeGrafter"/>
</dbReference>
<proteinExistence type="inferred from homology"/>
<dbReference type="InterPro" id="IPR016024">
    <property type="entry name" value="ARM-type_fold"/>
</dbReference>
<evidence type="ECO:0000256" key="4">
    <source>
        <dbReference type="ARBA" id="ARBA00022889"/>
    </source>
</evidence>
<dbReference type="GO" id="GO:0014704">
    <property type="term" value="C:intercalated disc"/>
    <property type="evidence" value="ECO:0007669"/>
    <property type="project" value="TreeGrafter"/>
</dbReference>
<dbReference type="OMA" id="SEWRSEC"/>
<dbReference type="eggNOG" id="KOG1048">
    <property type="taxonomic scope" value="Eukaryota"/>
</dbReference>
<keyword evidence="4" id="KW-0130">Cell adhesion</keyword>
<dbReference type="InterPro" id="IPR000225">
    <property type="entry name" value="Armadillo"/>
</dbReference>
<dbReference type="Gene3D" id="1.25.10.10">
    <property type="entry name" value="Leucine-rich Repeat Variant"/>
    <property type="match status" value="1"/>
</dbReference>
<organism evidence="8 9">
    <name type="scientific">Latimeria chalumnae</name>
    <name type="common">Coelacanth</name>
    <dbReference type="NCBI Taxonomy" id="7897"/>
    <lineage>
        <taxon>Eukaryota</taxon>
        <taxon>Metazoa</taxon>
        <taxon>Chordata</taxon>
        <taxon>Craniata</taxon>
        <taxon>Vertebrata</taxon>
        <taxon>Euteleostomi</taxon>
        <taxon>Coelacanthiformes</taxon>
        <taxon>Coelacanthidae</taxon>
        <taxon>Latimeria</taxon>
    </lineage>
</organism>
<sequence length="815" mass="91500">MSVPTSLTDTYIRTVLSKQVFKDQDSSTLAVPSDDRITHKKTAEKSFRLQQQVRMTMARKSKKELPNGTLRRTNSMPEEIHSHGFIETDFVHSPTQDFHYRENFMTSKYLKNENDLYTQVNYGTQHELSSSTKQCKSSPCKRVEVSHEDGPLYSGSTMGNTRKSTFHFGSMKYPMTLPRYAHSDVANLSPNGITNKHHYYSSYQKRQTVDYASGRNRFFSNTVPNHSTNPAFEKHNSTRNMTYVFGKDQSFANSGTVRHMRNMSFPYGANQSKRIQSSRWKQGTFHTFPPMAPSHPPSTSGAGVPLTAAAAAEATEGGDYIKTSQQMTFSETHNQGFPRGVSIGSAELGESNMTLEKAINMLTSENTHFLILATHFIQKQCQDPDARRKISSLKGIPKLLELLENEDVTVQQSACTILRNIVYKDNDKKLEVYNYGGIPILQELLQKTEDVETKTQITGLLWNLSSSDTLKDVLIQNVLKTMTDTIIKPYSDWPEEDYHIKYGVSDPTVFYNATGCLRNLSSSDADGRKQMRKCNGLIESLIHYVKGTIADHKSDDESTENCVCILHNLSYQLEKDFPGNYSQDRNGQNQTTLQPSETVGCFGSRSSKIKELQALDTTIKEEKANPSGEEFLWHSTTVRMYLSLIAMSEKPATQEASLGALQNLSAGNGPMPYTVAHTIVQKEKGLQHIRRLLYSDNLGVRNTAVSLLRNISCNSKLQNDLAKEVLFDLISTLPETVSDSEPKNEATASTCYVLKNLIQENPKHALTLLNNDGLKKIIHISSSDSNSHTNAGKSASALLYSMWQHDDLHKTYKKV</sequence>
<dbReference type="EMBL" id="AFYH01145225">
    <property type="status" value="NOT_ANNOTATED_CDS"/>
    <property type="molecule type" value="Genomic_DNA"/>
</dbReference>
<dbReference type="STRING" id="7897.ENSLACP00000023417"/>
<evidence type="ECO:0000256" key="3">
    <source>
        <dbReference type="ARBA" id="ARBA00022737"/>
    </source>
</evidence>
<name>M3XL11_LATCH</name>
<dbReference type="Proteomes" id="UP000008672">
    <property type="component" value="Unassembled WGS sequence"/>
</dbReference>
<dbReference type="Pfam" id="PF00514">
    <property type="entry name" value="Arm"/>
    <property type="match status" value="2"/>
</dbReference>
<evidence type="ECO:0000256" key="7">
    <source>
        <dbReference type="SAM" id="MobiDB-lite"/>
    </source>
</evidence>
<dbReference type="EMBL" id="AFYH01145224">
    <property type="status" value="NOT_ANNOTATED_CDS"/>
    <property type="molecule type" value="Genomic_DNA"/>
</dbReference>
<dbReference type="GO" id="GO:0098609">
    <property type="term" value="P:cell-cell adhesion"/>
    <property type="evidence" value="ECO:0007669"/>
    <property type="project" value="InterPro"/>
</dbReference>
<dbReference type="InterPro" id="IPR028435">
    <property type="entry name" value="Plakophilin/d_Catenin"/>
</dbReference>
<reference evidence="8" key="3">
    <citation type="submission" date="2025-09" db="UniProtKB">
        <authorList>
            <consortium name="Ensembl"/>
        </authorList>
    </citation>
    <scope>IDENTIFICATION</scope>
</reference>
<evidence type="ECO:0000256" key="1">
    <source>
        <dbReference type="ARBA" id="ARBA00004282"/>
    </source>
</evidence>
<dbReference type="Bgee" id="ENSLACG00000008628">
    <property type="expression patterns" value="Expressed in pectoral fin and 3 other cell types or tissues"/>
</dbReference>